<evidence type="ECO:0000256" key="1">
    <source>
        <dbReference type="ARBA" id="ARBA00004651"/>
    </source>
</evidence>
<dbReference type="RefSeq" id="WP_074106293.1">
    <property type="nucleotide sequence ID" value="NZ_LVWI01000001.1"/>
</dbReference>
<sequence length="95" mass="9967">MHGLNLTAYLNWSLDNIAGAFLGQWIADPEQWGLDFALPAMFPGLLVLTIQSRNTLLTDILVGAAAMLIAVGVSVLRSPSIGVIIATAAASTIEC</sequence>
<evidence type="ECO:0000256" key="5">
    <source>
        <dbReference type="ARBA" id="ARBA00022692"/>
    </source>
</evidence>
<comment type="subcellular location">
    <subcellularLocation>
        <location evidence="1">Cell membrane</location>
        <topology evidence="1">Multi-pass membrane protein</topology>
    </subcellularLocation>
</comment>
<keyword evidence="3" id="KW-0813">Transport</keyword>
<reference evidence="8 9" key="1">
    <citation type="submission" date="2016-03" db="EMBL/GenBank/DDBJ databases">
        <authorList>
            <person name="Sant'Anna F.H."/>
            <person name="Ambrosini A."/>
            <person name="Souza R."/>
            <person name="Bach E."/>
            <person name="Fernandes G."/>
            <person name="Balsanelli E."/>
            <person name="Baura V.A."/>
            <person name="Souza E.M."/>
            <person name="Passaglia L."/>
        </authorList>
    </citation>
    <scope>NUCLEOTIDE SEQUENCE [LARGE SCALE GENOMIC DNA]</scope>
    <source>
        <strain evidence="8 9">P26E</strain>
    </source>
</reference>
<dbReference type="PANTHER" id="PTHR34979:SF1">
    <property type="entry name" value="INNER MEMBRANE PROTEIN YGAZ"/>
    <property type="match status" value="1"/>
</dbReference>
<proteinExistence type="inferred from homology"/>
<keyword evidence="7" id="KW-0472">Membrane</keyword>
<keyword evidence="5" id="KW-0812">Transmembrane</keyword>
<evidence type="ECO:0000256" key="3">
    <source>
        <dbReference type="ARBA" id="ARBA00022448"/>
    </source>
</evidence>
<comment type="caution">
    <text evidence="8">The sequence shown here is derived from an EMBL/GenBank/DDBJ whole genome shotgun (WGS) entry which is preliminary data.</text>
</comment>
<dbReference type="EMBL" id="LVWI01000001">
    <property type="protein sequence ID" value="OKP91676.1"/>
    <property type="molecule type" value="Genomic_DNA"/>
</dbReference>
<evidence type="ECO:0000256" key="6">
    <source>
        <dbReference type="ARBA" id="ARBA00022989"/>
    </source>
</evidence>
<evidence type="ECO:0008006" key="10">
    <source>
        <dbReference type="Google" id="ProtNLM"/>
    </source>
</evidence>
<gene>
    <name evidence="8" type="ORF">A3844_00685</name>
</gene>
<keyword evidence="6" id="KW-1133">Transmembrane helix</keyword>
<organism evidence="8 9">
    <name type="scientific">Paenibacillus helianthi</name>
    <dbReference type="NCBI Taxonomy" id="1349432"/>
    <lineage>
        <taxon>Bacteria</taxon>
        <taxon>Bacillati</taxon>
        <taxon>Bacillota</taxon>
        <taxon>Bacilli</taxon>
        <taxon>Bacillales</taxon>
        <taxon>Paenibacillaceae</taxon>
        <taxon>Paenibacillus</taxon>
    </lineage>
</organism>
<dbReference type="Proteomes" id="UP000186058">
    <property type="component" value="Unassembled WGS sequence"/>
</dbReference>
<protein>
    <recommendedName>
        <fullName evidence="10">Branched-chain amino acid ABC transporter permease</fullName>
    </recommendedName>
</protein>
<name>A0ABX3EWL9_9BACL</name>
<dbReference type="InterPro" id="IPR011606">
    <property type="entry name" value="Brnchd-chn_aa_trnsp_permease"/>
</dbReference>
<evidence type="ECO:0000313" key="8">
    <source>
        <dbReference type="EMBL" id="OKP91676.1"/>
    </source>
</evidence>
<comment type="similarity">
    <text evidence="2">Belongs to the AzlC family.</text>
</comment>
<keyword evidence="9" id="KW-1185">Reference proteome</keyword>
<evidence type="ECO:0000256" key="2">
    <source>
        <dbReference type="ARBA" id="ARBA00010735"/>
    </source>
</evidence>
<dbReference type="PANTHER" id="PTHR34979">
    <property type="entry name" value="INNER MEMBRANE PROTEIN YGAZ"/>
    <property type="match status" value="1"/>
</dbReference>
<evidence type="ECO:0000313" key="9">
    <source>
        <dbReference type="Proteomes" id="UP000186058"/>
    </source>
</evidence>
<accession>A0ABX3EWL9</accession>
<evidence type="ECO:0000256" key="7">
    <source>
        <dbReference type="ARBA" id="ARBA00023136"/>
    </source>
</evidence>
<evidence type="ECO:0000256" key="4">
    <source>
        <dbReference type="ARBA" id="ARBA00022475"/>
    </source>
</evidence>
<keyword evidence="4" id="KW-1003">Cell membrane</keyword>